<keyword evidence="1" id="KW-1133">Transmembrane helix</keyword>
<evidence type="ECO:0000256" key="1">
    <source>
        <dbReference type="SAM" id="Phobius"/>
    </source>
</evidence>
<protein>
    <submittedName>
        <fullName evidence="2">Uncharacterized protein</fullName>
    </submittedName>
</protein>
<keyword evidence="1" id="KW-0472">Membrane</keyword>
<evidence type="ECO:0000313" key="2">
    <source>
        <dbReference type="EMBL" id="KOO69129.1"/>
    </source>
</evidence>
<organism evidence="2 3">
    <name type="scientific">Xylanibacter rarus</name>
    <dbReference type="NCBI Taxonomy" id="1676614"/>
    <lineage>
        <taxon>Bacteria</taxon>
        <taxon>Pseudomonadati</taxon>
        <taxon>Bacteroidota</taxon>
        <taxon>Bacteroidia</taxon>
        <taxon>Bacteroidales</taxon>
        <taxon>Prevotellaceae</taxon>
        <taxon>Xylanibacter</taxon>
    </lineage>
</organism>
<dbReference type="Proteomes" id="UP000036951">
    <property type="component" value="Unassembled WGS sequence"/>
</dbReference>
<gene>
    <name evidence="2" type="ORF">ACU52_04465</name>
</gene>
<accession>A0A8E1R061</accession>
<proteinExistence type="predicted"/>
<name>A0A8E1R061_9BACT</name>
<keyword evidence="1" id="KW-0812">Transmembrane</keyword>
<evidence type="ECO:0000313" key="3">
    <source>
        <dbReference type="Proteomes" id="UP000036951"/>
    </source>
</evidence>
<reference evidence="2 3" key="1">
    <citation type="submission" date="2015-06" db="EMBL/GenBank/DDBJ databases">
        <title>Prevotella sp. 109, sp. nov., a novel member of the family Prevotellaceae isolated from human faeces.</title>
        <authorList>
            <person name="Shkoporov A.N."/>
            <person name="Chaplin A.V."/>
            <person name="Kafarskaia L.I."/>
            <person name="Efimov B.A."/>
        </authorList>
    </citation>
    <scope>NUCLEOTIDE SEQUENCE [LARGE SCALE GENOMIC DNA]</scope>
    <source>
        <strain evidence="2 3">109</strain>
    </source>
</reference>
<comment type="caution">
    <text evidence="2">The sequence shown here is derived from an EMBL/GenBank/DDBJ whole genome shotgun (WGS) entry which is preliminary data.</text>
</comment>
<dbReference type="EMBL" id="LFQU01000005">
    <property type="protein sequence ID" value="KOO69129.1"/>
    <property type="molecule type" value="Genomic_DNA"/>
</dbReference>
<feature type="transmembrane region" description="Helical" evidence="1">
    <location>
        <begin position="12"/>
        <end position="31"/>
    </location>
</feature>
<dbReference type="AlphaFoldDB" id="A0A8E1R061"/>
<keyword evidence="3" id="KW-1185">Reference proteome</keyword>
<sequence length="79" mass="9133">MSIQVRTKNILYFISHPMYLSIIFSNFYILYAKYDYLPILGNLLIILDKVVISLNRFDKDLASSTLMEFCTVGCEVADL</sequence>